<evidence type="ECO:0000259" key="3">
    <source>
        <dbReference type="Pfam" id="PF01648"/>
    </source>
</evidence>
<feature type="domain" description="4'-phosphopantetheinyl transferase" evidence="3">
    <location>
        <begin position="114"/>
        <end position="219"/>
    </location>
</feature>
<organism evidence="5 6">
    <name type="scientific">Candidatus Methylumidiphilus alinenensis</name>
    <dbReference type="NCBI Taxonomy" id="2202197"/>
    <lineage>
        <taxon>Bacteria</taxon>
        <taxon>Pseudomonadati</taxon>
        <taxon>Pseudomonadota</taxon>
        <taxon>Gammaproteobacteria</taxon>
        <taxon>Methylococcales</taxon>
        <taxon>Candidatus Methylumidiphilus</taxon>
    </lineage>
</organism>
<dbReference type="GO" id="GO:0019878">
    <property type="term" value="P:lysine biosynthetic process via aminoadipic acid"/>
    <property type="evidence" value="ECO:0007669"/>
    <property type="project" value="TreeGrafter"/>
</dbReference>
<dbReference type="PANTHER" id="PTHR12215">
    <property type="entry name" value="PHOSPHOPANTETHEINE TRANSFERASE"/>
    <property type="match status" value="1"/>
</dbReference>
<accession>A0A2W4QM98</accession>
<dbReference type="Gene3D" id="3.90.470.20">
    <property type="entry name" value="4'-phosphopantetheinyl transferase domain"/>
    <property type="match status" value="2"/>
</dbReference>
<dbReference type="SUPFAM" id="SSF56214">
    <property type="entry name" value="4'-phosphopantetheinyl transferase"/>
    <property type="match status" value="2"/>
</dbReference>
<dbReference type="Pfam" id="PF01648">
    <property type="entry name" value="ACPS"/>
    <property type="match status" value="1"/>
</dbReference>
<comment type="caution">
    <text evidence="5">The sequence shown here is derived from an EMBL/GenBank/DDBJ whole genome shotgun (WGS) entry which is preliminary data.</text>
</comment>
<dbReference type="InterPro" id="IPR050559">
    <property type="entry name" value="P-Pant_transferase_sf"/>
</dbReference>
<keyword evidence="2 5" id="KW-0808">Transferase</keyword>
<reference evidence="5 6" key="1">
    <citation type="journal article" date="2018" name="Aquat. Microb. Ecol.">
        <title>Gammaproteobacterial methanotrophs dominate.</title>
        <authorList>
            <person name="Rissanen A.J."/>
            <person name="Saarenheimo J."/>
            <person name="Tiirola M."/>
            <person name="Peura S."/>
            <person name="Aalto S.L."/>
            <person name="Karvinen A."/>
            <person name="Nykanen H."/>
        </authorList>
    </citation>
    <scope>NUCLEOTIDE SEQUENCE [LARGE SCALE GENOMIC DNA]</scope>
    <source>
        <strain evidence="5">AMbin10</strain>
    </source>
</reference>
<dbReference type="GO" id="GO:0000287">
    <property type="term" value="F:magnesium ion binding"/>
    <property type="evidence" value="ECO:0007669"/>
    <property type="project" value="InterPro"/>
</dbReference>
<evidence type="ECO:0000259" key="4">
    <source>
        <dbReference type="Pfam" id="PF22624"/>
    </source>
</evidence>
<gene>
    <name evidence="5" type="ORF">DM484_23290</name>
</gene>
<evidence type="ECO:0000256" key="2">
    <source>
        <dbReference type="ARBA" id="ARBA00022679"/>
    </source>
</evidence>
<evidence type="ECO:0000256" key="1">
    <source>
        <dbReference type="ARBA" id="ARBA00010990"/>
    </source>
</evidence>
<sequence length="249" mass="28272">MSGLDREIHVYSLNVAHFLYDYSRCFWSLLADDERERASRIKHQETQQCFVLVRSCLRSLLGRYLSCDARSIRFALGEKGKPRLAGLEPDRGLVFNVSHTGNFGLIAFASDTALGVDVERRRPMTDMDGIAERCFSAGELAHWRALPPDRCLQAFFDYWCFKEAFVKATGQGITLGLESCVVDLSRQPRMDLIPNSYGNPDEWQVAEIDAFADHSAGICYRGAERKLRHFDEEALVNILFTDVTHRGPE</sequence>
<dbReference type="AlphaFoldDB" id="A0A2W4QM98"/>
<dbReference type="PANTHER" id="PTHR12215:SF10">
    <property type="entry name" value="L-AMINOADIPATE-SEMIALDEHYDE DEHYDROGENASE-PHOSPHOPANTETHEINYL TRANSFERASE"/>
    <property type="match status" value="1"/>
</dbReference>
<dbReference type="Proteomes" id="UP000249396">
    <property type="component" value="Unassembled WGS sequence"/>
</dbReference>
<dbReference type="EMBL" id="QJPH01000465">
    <property type="protein sequence ID" value="PZN73142.1"/>
    <property type="molecule type" value="Genomic_DNA"/>
</dbReference>
<name>A0A2W4QM98_9GAMM</name>
<dbReference type="GO" id="GO:0005829">
    <property type="term" value="C:cytosol"/>
    <property type="evidence" value="ECO:0007669"/>
    <property type="project" value="TreeGrafter"/>
</dbReference>
<dbReference type="InterPro" id="IPR008278">
    <property type="entry name" value="4-PPantetheinyl_Trfase_dom"/>
</dbReference>
<proteinExistence type="inferred from homology"/>
<protein>
    <submittedName>
        <fullName evidence="5">4-phosphopantetheinyl transferase</fullName>
    </submittedName>
</protein>
<evidence type="ECO:0000313" key="6">
    <source>
        <dbReference type="Proteomes" id="UP000249396"/>
    </source>
</evidence>
<dbReference type="GO" id="GO:0008897">
    <property type="term" value="F:holo-[acyl-carrier-protein] synthase activity"/>
    <property type="evidence" value="ECO:0007669"/>
    <property type="project" value="InterPro"/>
</dbReference>
<dbReference type="Pfam" id="PF22624">
    <property type="entry name" value="AASDHPPT_N"/>
    <property type="match status" value="1"/>
</dbReference>
<evidence type="ECO:0000313" key="5">
    <source>
        <dbReference type="EMBL" id="PZN73142.1"/>
    </source>
</evidence>
<dbReference type="InterPro" id="IPR037143">
    <property type="entry name" value="4-PPantetheinyl_Trfase_dom_sf"/>
</dbReference>
<dbReference type="InterPro" id="IPR055066">
    <property type="entry name" value="AASDHPPT_N"/>
</dbReference>
<comment type="similarity">
    <text evidence="1">Belongs to the P-Pant transferase superfamily. Gsp/Sfp/HetI/AcpT family.</text>
</comment>
<feature type="domain" description="4'-phosphopantetheinyl transferase N-terminal" evidence="4">
    <location>
        <begin position="27"/>
        <end position="107"/>
    </location>
</feature>